<dbReference type="Gene3D" id="4.10.240.10">
    <property type="entry name" value="Zn(2)-C6 fungal-type DNA-binding domain"/>
    <property type="match status" value="1"/>
</dbReference>
<keyword evidence="10" id="KW-1185">Reference proteome</keyword>
<evidence type="ECO:0000256" key="4">
    <source>
        <dbReference type="ARBA" id="ARBA00023125"/>
    </source>
</evidence>
<accession>A0A7R7ZS36</accession>
<evidence type="ECO:0000259" key="8">
    <source>
        <dbReference type="PROSITE" id="PS50048"/>
    </source>
</evidence>
<proteinExistence type="predicted"/>
<evidence type="ECO:0000313" key="10">
    <source>
        <dbReference type="Proteomes" id="UP000637239"/>
    </source>
</evidence>
<evidence type="ECO:0000256" key="3">
    <source>
        <dbReference type="ARBA" id="ARBA00023015"/>
    </source>
</evidence>
<dbReference type="CDD" id="cd00067">
    <property type="entry name" value="GAL4"/>
    <property type="match status" value="1"/>
</dbReference>
<dbReference type="KEGG" id="ache:ACHE_70152A"/>
<dbReference type="Pfam" id="PF00172">
    <property type="entry name" value="Zn_clus"/>
    <property type="match status" value="1"/>
</dbReference>
<evidence type="ECO:0000313" key="9">
    <source>
        <dbReference type="EMBL" id="BCR91309.1"/>
    </source>
</evidence>
<feature type="compositionally biased region" description="Basic and acidic residues" evidence="7">
    <location>
        <begin position="1"/>
        <end position="13"/>
    </location>
</feature>
<dbReference type="AlphaFoldDB" id="A0A7R7ZS36"/>
<reference evidence="9" key="1">
    <citation type="submission" date="2021-01" db="EMBL/GenBank/DDBJ databases">
        <authorList>
            <consortium name="Aspergillus chevalieri M1 genome sequencing consortium"/>
            <person name="Kazuki M."/>
            <person name="Futagami T."/>
        </authorList>
    </citation>
    <scope>NUCLEOTIDE SEQUENCE</scope>
    <source>
        <strain evidence="9">M1</strain>
    </source>
</reference>
<dbReference type="GO" id="GO:0000981">
    <property type="term" value="F:DNA-binding transcription factor activity, RNA polymerase II-specific"/>
    <property type="evidence" value="ECO:0007669"/>
    <property type="project" value="InterPro"/>
</dbReference>
<dbReference type="SMART" id="SM00906">
    <property type="entry name" value="Fungal_trans"/>
    <property type="match status" value="1"/>
</dbReference>
<dbReference type="SUPFAM" id="SSF57701">
    <property type="entry name" value="Zn2/Cys6 DNA-binding domain"/>
    <property type="match status" value="1"/>
</dbReference>
<evidence type="ECO:0000256" key="5">
    <source>
        <dbReference type="ARBA" id="ARBA00023163"/>
    </source>
</evidence>
<organism evidence="9 10">
    <name type="scientific">Aspergillus chevalieri</name>
    <name type="common">Eurotium chevalieri</name>
    <dbReference type="NCBI Taxonomy" id="182096"/>
    <lineage>
        <taxon>Eukaryota</taxon>
        <taxon>Fungi</taxon>
        <taxon>Dikarya</taxon>
        <taxon>Ascomycota</taxon>
        <taxon>Pezizomycotina</taxon>
        <taxon>Eurotiomycetes</taxon>
        <taxon>Eurotiomycetidae</taxon>
        <taxon>Eurotiales</taxon>
        <taxon>Aspergillaceae</taxon>
        <taxon>Aspergillus</taxon>
        <taxon>Aspergillus subgen. Aspergillus</taxon>
    </lineage>
</organism>
<comment type="subcellular location">
    <subcellularLocation>
        <location evidence="1">Nucleus</location>
    </subcellularLocation>
</comment>
<dbReference type="GO" id="GO:0006351">
    <property type="term" value="P:DNA-templated transcription"/>
    <property type="evidence" value="ECO:0007669"/>
    <property type="project" value="InterPro"/>
</dbReference>
<feature type="region of interest" description="Disordered" evidence="7">
    <location>
        <begin position="99"/>
        <end position="119"/>
    </location>
</feature>
<evidence type="ECO:0000256" key="2">
    <source>
        <dbReference type="ARBA" id="ARBA00022723"/>
    </source>
</evidence>
<dbReference type="PROSITE" id="PS00463">
    <property type="entry name" value="ZN2_CY6_FUNGAL_1"/>
    <property type="match status" value="1"/>
</dbReference>
<dbReference type="PROSITE" id="PS50048">
    <property type="entry name" value="ZN2_CY6_FUNGAL_2"/>
    <property type="match status" value="1"/>
</dbReference>
<dbReference type="RefSeq" id="XP_043139831.1">
    <property type="nucleotide sequence ID" value="XM_043282454.1"/>
</dbReference>
<reference evidence="9" key="2">
    <citation type="submission" date="2021-02" db="EMBL/GenBank/DDBJ databases">
        <title>Aspergillus chevalieri M1 genome sequence.</title>
        <authorList>
            <person name="Kadooka C."/>
            <person name="Mori K."/>
            <person name="Futagami T."/>
        </authorList>
    </citation>
    <scope>NUCLEOTIDE SEQUENCE</scope>
    <source>
        <strain evidence="9">M1</strain>
    </source>
</reference>
<dbReference type="PANTHER" id="PTHR47338:SF3">
    <property type="entry name" value="C6 FINGER DOMAIN TRANSCRIPTION FACTOR DBAA-RELATED"/>
    <property type="match status" value="1"/>
</dbReference>
<evidence type="ECO:0000256" key="7">
    <source>
        <dbReference type="SAM" id="MobiDB-lite"/>
    </source>
</evidence>
<dbReference type="GeneID" id="66985667"/>
<sequence length="539" mass="61609">MISDSSVDKDTPRPSRQRPGSACDECRRRKLRCDRGQPKCEVCALSGVVCNFNSSRPPRGPKRGQIRAMQSRIATLERHILEQQSGLLLPADELPVTQLSNEDKDPQIPGNPEPQYRDREGEWGTPDWAGGCIPDLIRAELDQLYFDRVHVSIPILHQRRYFCMVKQATRPEGFSCLQYAMWTLAASLSAQFHQLQWLLYKYTVEKLEAIERDSGGHDCASIQQAQAWILLAVYECIQMNHQRGWISAGRSFRLVQFLRLYEIDSPESLGSSADWIEMEEKRRTFWMAYCLDRFTSFQNGFPLTLNEQVISTRVPAPELDFQSGQPVSMGFLSQVMASTDQPSLSSFAECIIMATICGRCLCHRQQSSVERIYGDMSLEFWDRHLWLDTILQQRIQVLSLQYPSTSEHVDSLILFTNLMLQAIVLYLYKIVVSVPWDTDESEALILEYKNRSSAAAQGIITFTKPLRQLTYFKICPFTAIPLFLCAEYFLTNREGDVALDSDFQDILDVLRDLKNVNNLAQMYLALFDLDCVPPTPSSS</sequence>
<protein>
    <recommendedName>
        <fullName evidence="8">Zn(2)-C6 fungal-type domain-containing protein</fullName>
    </recommendedName>
</protein>
<keyword evidence="2" id="KW-0479">Metal-binding</keyword>
<dbReference type="CDD" id="cd12148">
    <property type="entry name" value="fungal_TF_MHR"/>
    <property type="match status" value="1"/>
</dbReference>
<evidence type="ECO:0000256" key="1">
    <source>
        <dbReference type="ARBA" id="ARBA00004123"/>
    </source>
</evidence>
<dbReference type="GO" id="GO:0008270">
    <property type="term" value="F:zinc ion binding"/>
    <property type="evidence" value="ECO:0007669"/>
    <property type="project" value="InterPro"/>
</dbReference>
<keyword evidence="5" id="KW-0804">Transcription</keyword>
<dbReference type="InterPro" id="IPR050815">
    <property type="entry name" value="TF_fung"/>
</dbReference>
<keyword evidence="6" id="KW-0539">Nucleus</keyword>
<feature type="domain" description="Zn(2)-C6 fungal-type" evidence="8">
    <location>
        <begin position="22"/>
        <end position="52"/>
    </location>
</feature>
<dbReference type="SMART" id="SM00066">
    <property type="entry name" value="GAL4"/>
    <property type="match status" value="1"/>
</dbReference>
<dbReference type="Pfam" id="PF04082">
    <property type="entry name" value="Fungal_trans"/>
    <property type="match status" value="1"/>
</dbReference>
<dbReference type="InterPro" id="IPR007219">
    <property type="entry name" value="XnlR_reg_dom"/>
</dbReference>
<keyword evidence="3" id="KW-0805">Transcription regulation</keyword>
<dbReference type="GO" id="GO:0005634">
    <property type="term" value="C:nucleus"/>
    <property type="evidence" value="ECO:0007669"/>
    <property type="project" value="UniProtKB-SubCell"/>
</dbReference>
<gene>
    <name evidence="9" type="ORF">ACHE_70152A</name>
</gene>
<dbReference type="InterPro" id="IPR001138">
    <property type="entry name" value="Zn2Cys6_DnaBD"/>
</dbReference>
<dbReference type="GO" id="GO:0003677">
    <property type="term" value="F:DNA binding"/>
    <property type="evidence" value="ECO:0007669"/>
    <property type="project" value="UniProtKB-KW"/>
</dbReference>
<feature type="region of interest" description="Disordered" evidence="7">
    <location>
        <begin position="1"/>
        <end position="22"/>
    </location>
</feature>
<dbReference type="PANTHER" id="PTHR47338">
    <property type="entry name" value="ZN(II)2CYS6 TRANSCRIPTION FACTOR (EUROFUNG)-RELATED"/>
    <property type="match status" value="1"/>
</dbReference>
<dbReference type="EMBL" id="AP024422">
    <property type="protein sequence ID" value="BCR91309.1"/>
    <property type="molecule type" value="Genomic_DNA"/>
</dbReference>
<dbReference type="Proteomes" id="UP000637239">
    <property type="component" value="Chromosome 7"/>
</dbReference>
<name>A0A7R7ZS36_ASPCH</name>
<dbReference type="InterPro" id="IPR036864">
    <property type="entry name" value="Zn2-C6_fun-type_DNA-bd_sf"/>
</dbReference>
<keyword evidence="4" id="KW-0238">DNA-binding</keyword>
<evidence type="ECO:0000256" key="6">
    <source>
        <dbReference type="ARBA" id="ARBA00023242"/>
    </source>
</evidence>